<dbReference type="PANTHER" id="PTHR45694:SF5">
    <property type="entry name" value="GLUTAREDOXIN 2"/>
    <property type="match status" value="1"/>
</dbReference>
<dbReference type="EC" id="1.20.4.1" evidence="6"/>
<name>D8LC00_ECTSI</name>
<accession>D8LC00</accession>
<proteinExistence type="predicted"/>
<feature type="domain" description="Glutaredoxin" evidence="5">
    <location>
        <begin position="17"/>
        <end position="79"/>
    </location>
</feature>
<dbReference type="Pfam" id="PF00462">
    <property type="entry name" value="Glutaredoxin"/>
    <property type="match status" value="1"/>
</dbReference>
<dbReference type="PRINTS" id="PR00160">
    <property type="entry name" value="GLUTAREDOXIN"/>
</dbReference>
<keyword evidence="2" id="KW-0249">Electron transport</keyword>
<dbReference type="FunCoup" id="D8LC00">
    <property type="interactions" value="93"/>
</dbReference>
<dbReference type="PANTHER" id="PTHR45694">
    <property type="entry name" value="GLUTAREDOXIN 2"/>
    <property type="match status" value="1"/>
</dbReference>
<keyword evidence="3" id="KW-1015">Disulfide bond</keyword>
<gene>
    <name evidence="6" type="primary">GRX</name>
    <name evidence="6" type="ORF">Esi_0010_0089</name>
</gene>
<dbReference type="InterPro" id="IPR011767">
    <property type="entry name" value="GLR_AS"/>
</dbReference>
<dbReference type="PROSITE" id="PS51354">
    <property type="entry name" value="GLUTAREDOXIN_2"/>
    <property type="match status" value="1"/>
</dbReference>
<dbReference type="Gene3D" id="3.40.30.10">
    <property type="entry name" value="Glutaredoxin"/>
    <property type="match status" value="1"/>
</dbReference>
<evidence type="ECO:0000256" key="1">
    <source>
        <dbReference type="ARBA" id="ARBA00022448"/>
    </source>
</evidence>
<dbReference type="FunFam" id="3.40.30.10:FF:000093">
    <property type="entry name" value="Glutaredoxin 2"/>
    <property type="match status" value="1"/>
</dbReference>
<reference evidence="6 7" key="1">
    <citation type="journal article" date="2010" name="Nature">
        <title>The Ectocarpus genome and the independent evolution of multicellularity in brown algae.</title>
        <authorList>
            <person name="Cock J.M."/>
            <person name="Sterck L."/>
            <person name="Rouze P."/>
            <person name="Scornet D."/>
            <person name="Allen A.E."/>
            <person name="Amoutzias G."/>
            <person name="Anthouard V."/>
            <person name="Artiguenave F."/>
            <person name="Aury J.M."/>
            <person name="Badger J.H."/>
            <person name="Beszteri B."/>
            <person name="Billiau K."/>
            <person name="Bonnet E."/>
            <person name="Bothwell J.H."/>
            <person name="Bowler C."/>
            <person name="Boyen C."/>
            <person name="Brownlee C."/>
            <person name="Carrano C.J."/>
            <person name="Charrier B."/>
            <person name="Cho G.Y."/>
            <person name="Coelho S.M."/>
            <person name="Collen J."/>
            <person name="Corre E."/>
            <person name="Da Silva C."/>
            <person name="Delage L."/>
            <person name="Delaroque N."/>
            <person name="Dittami S.M."/>
            <person name="Doulbeau S."/>
            <person name="Elias M."/>
            <person name="Farnham G."/>
            <person name="Gachon C.M."/>
            <person name="Gschloessl B."/>
            <person name="Heesch S."/>
            <person name="Jabbari K."/>
            <person name="Jubin C."/>
            <person name="Kawai H."/>
            <person name="Kimura K."/>
            <person name="Kloareg B."/>
            <person name="Kupper F.C."/>
            <person name="Lang D."/>
            <person name="Le Bail A."/>
            <person name="Leblanc C."/>
            <person name="Lerouge P."/>
            <person name="Lohr M."/>
            <person name="Lopez P.J."/>
            <person name="Martens C."/>
            <person name="Maumus F."/>
            <person name="Michel G."/>
            <person name="Miranda-Saavedra D."/>
            <person name="Morales J."/>
            <person name="Moreau H."/>
            <person name="Motomura T."/>
            <person name="Nagasato C."/>
            <person name="Napoli C.A."/>
            <person name="Nelson D.R."/>
            <person name="Nyvall-Collen P."/>
            <person name="Peters A.F."/>
            <person name="Pommier C."/>
            <person name="Potin P."/>
            <person name="Poulain J."/>
            <person name="Quesneville H."/>
            <person name="Read B."/>
            <person name="Rensing S.A."/>
            <person name="Ritter A."/>
            <person name="Rousvoal S."/>
            <person name="Samanta M."/>
            <person name="Samson G."/>
            <person name="Schroeder D.C."/>
            <person name="Segurens B."/>
            <person name="Strittmatter M."/>
            <person name="Tonon T."/>
            <person name="Tregear J.W."/>
            <person name="Valentin K."/>
            <person name="von Dassow P."/>
            <person name="Yamagishi T."/>
            <person name="Van de Peer Y."/>
            <person name="Wincker P."/>
        </authorList>
    </citation>
    <scope>NUCLEOTIDE SEQUENCE [LARGE SCALE GENOMIC DNA]</scope>
    <source>
        <strain evidence="7">Ec32 / CCAP1310/4</strain>
    </source>
</reference>
<dbReference type="OMA" id="KPGHLEC"/>
<dbReference type="EMBL" id="FN649733">
    <property type="protein sequence ID" value="CBN79183.1"/>
    <property type="molecule type" value="Genomic_DNA"/>
</dbReference>
<dbReference type="GO" id="GO:0015038">
    <property type="term" value="F:glutathione disulfide oxidoreductase activity"/>
    <property type="evidence" value="ECO:0007669"/>
    <property type="project" value="TreeGrafter"/>
</dbReference>
<dbReference type="GO" id="GO:0034599">
    <property type="term" value="P:cellular response to oxidative stress"/>
    <property type="evidence" value="ECO:0007669"/>
    <property type="project" value="TreeGrafter"/>
</dbReference>
<dbReference type="AlphaFoldDB" id="D8LC00"/>
<dbReference type="InterPro" id="IPR002109">
    <property type="entry name" value="Glutaredoxin"/>
</dbReference>
<dbReference type="Proteomes" id="UP000002630">
    <property type="component" value="Linkage Group LG08"/>
</dbReference>
<dbReference type="InterPro" id="IPR014025">
    <property type="entry name" value="Glutaredoxin_subgr"/>
</dbReference>
<dbReference type="EMBL" id="FN647683">
    <property type="protein sequence ID" value="CBN79183.1"/>
    <property type="molecule type" value="Genomic_DNA"/>
</dbReference>
<organism evidence="6 7">
    <name type="scientific">Ectocarpus siliculosus</name>
    <name type="common">Brown alga</name>
    <name type="synonym">Conferva siliculosa</name>
    <dbReference type="NCBI Taxonomy" id="2880"/>
    <lineage>
        <taxon>Eukaryota</taxon>
        <taxon>Sar</taxon>
        <taxon>Stramenopiles</taxon>
        <taxon>Ochrophyta</taxon>
        <taxon>PX clade</taxon>
        <taxon>Phaeophyceae</taxon>
        <taxon>Ectocarpales</taxon>
        <taxon>Ectocarpaceae</taxon>
        <taxon>Ectocarpus</taxon>
    </lineage>
</organism>
<dbReference type="OrthoDB" id="44061at2759"/>
<dbReference type="PROSITE" id="PS00195">
    <property type="entry name" value="GLUTAREDOXIN_1"/>
    <property type="match status" value="1"/>
</dbReference>
<keyword evidence="7" id="KW-1185">Reference proteome</keyword>
<dbReference type="InterPro" id="IPR036249">
    <property type="entry name" value="Thioredoxin-like_sf"/>
</dbReference>
<dbReference type="InParanoid" id="D8LC00"/>
<evidence type="ECO:0000256" key="2">
    <source>
        <dbReference type="ARBA" id="ARBA00022982"/>
    </source>
</evidence>
<dbReference type="STRING" id="2880.D8LC00"/>
<evidence type="ECO:0000256" key="3">
    <source>
        <dbReference type="ARBA" id="ARBA00023157"/>
    </source>
</evidence>
<evidence type="ECO:0000256" key="4">
    <source>
        <dbReference type="ARBA" id="ARBA00023284"/>
    </source>
</evidence>
<dbReference type="CDD" id="cd03419">
    <property type="entry name" value="GRX_GRXh_1_2_like"/>
    <property type="match status" value="1"/>
</dbReference>
<dbReference type="InterPro" id="IPR011899">
    <property type="entry name" value="Glutaredoxin_euk/vir"/>
</dbReference>
<protein>
    <submittedName>
        <fullName evidence="6">Glutaredoxin</fullName>
        <ecNumber evidence="6">1.20.4.1</ecNumber>
    </submittedName>
</protein>
<keyword evidence="1" id="KW-0813">Transport</keyword>
<dbReference type="GO" id="GO:0008794">
    <property type="term" value="F:arsenate reductase (glutaredoxin) activity"/>
    <property type="evidence" value="ECO:0007669"/>
    <property type="project" value="UniProtKB-EC"/>
</dbReference>
<keyword evidence="4" id="KW-0676">Redox-active center</keyword>
<evidence type="ECO:0000313" key="7">
    <source>
        <dbReference type="Proteomes" id="UP000002630"/>
    </source>
</evidence>
<dbReference type="SUPFAM" id="SSF52833">
    <property type="entry name" value="Thioredoxin-like"/>
    <property type="match status" value="1"/>
</dbReference>
<evidence type="ECO:0000313" key="6">
    <source>
        <dbReference type="EMBL" id="CBN79183.1"/>
    </source>
</evidence>
<evidence type="ECO:0000259" key="5">
    <source>
        <dbReference type="Pfam" id="PF00462"/>
    </source>
</evidence>
<dbReference type="NCBIfam" id="TIGR02180">
    <property type="entry name" value="GRX_euk"/>
    <property type="match status" value="1"/>
</dbReference>
<keyword evidence="6" id="KW-0560">Oxidoreductase</keyword>
<sequence>MSEHVDAVNEMVGQHGVVVYSKTYCPFCTKAKKALKDVGAKYELIELDEVDNGSAIQDALQSITGQRSVPNVFIGGTSIGGGDDTVRLQKSGELLTKVTAVGAV</sequence>
<dbReference type="GO" id="GO:0005737">
    <property type="term" value="C:cytoplasm"/>
    <property type="evidence" value="ECO:0007669"/>
    <property type="project" value="TreeGrafter"/>
</dbReference>